<gene>
    <name evidence="19" type="primary">LOC110979819</name>
</gene>
<name>A0A8B7YGS5_ACAPL</name>
<feature type="region of interest" description="Disordered" evidence="16">
    <location>
        <begin position="1446"/>
        <end position="1512"/>
    </location>
</feature>
<dbReference type="PANTHER" id="PTHR46594:SF4">
    <property type="entry name" value="P-TYPE CATION-TRANSPORTING ATPASE"/>
    <property type="match status" value="1"/>
</dbReference>
<keyword evidence="13" id="KW-0406">Ion transport</keyword>
<keyword evidence="7 15" id="KW-0547">Nucleotide-binding</keyword>
<dbReference type="PRINTS" id="PR00942">
    <property type="entry name" value="CUATPASEI"/>
</dbReference>
<evidence type="ECO:0000256" key="3">
    <source>
        <dbReference type="ARBA" id="ARBA00022448"/>
    </source>
</evidence>
<dbReference type="Gene3D" id="3.40.50.1000">
    <property type="entry name" value="HAD superfamily/HAD-like"/>
    <property type="match status" value="1"/>
</dbReference>
<dbReference type="InterPro" id="IPR044492">
    <property type="entry name" value="P_typ_ATPase_HD_dom"/>
</dbReference>
<organism evidence="18 19">
    <name type="scientific">Acanthaster planci</name>
    <name type="common">Crown-of-thorns starfish</name>
    <dbReference type="NCBI Taxonomy" id="133434"/>
    <lineage>
        <taxon>Eukaryota</taxon>
        <taxon>Metazoa</taxon>
        <taxon>Echinodermata</taxon>
        <taxon>Eleutherozoa</taxon>
        <taxon>Asterozoa</taxon>
        <taxon>Asteroidea</taxon>
        <taxon>Valvatacea</taxon>
        <taxon>Valvatida</taxon>
        <taxon>Acanthasteridae</taxon>
        <taxon>Acanthaster</taxon>
    </lineage>
</organism>
<keyword evidence="8" id="KW-0187">Copper transport</keyword>
<feature type="transmembrane region" description="Helical" evidence="15">
    <location>
        <begin position="687"/>
        <end position="706"/>
    </location>
</feature>
<dbReference type="SUPFAM" id="SSF81665">
    <property type="entry name" value="Calcium ATPase, transmembrane domain M"/>
    <property type="match status" value="1"/>
</dbReference>
<dbReference type="Pfam" id="PF00403">
    <property type="entry name" value="HMA"/>
    <property type="match status" value="8"/>
</dbReference>
<accession>A0A8B7YGS5</accession>
<dbReference type="InterPro" id="IPR023298">
    <property type="entry name" value="ATPase_P-typ_TM_dom_sf"/>
</dbReference>
<dbReference type="PRINTS" id="PR00119">
    <property type="entry name" value="CATATPASE"/>
</dbReference>
<dbReference type="FunFam" id="2.70.150.10:FF:000002">
    <property type="entry name" value="Copper-transporting ATPase 1, putative"/>
    <property type="match status" value="1"/>
</dbReference>
<keyword evidence="4 15" id="KW-0812">Transmembrane</keyword>
<dbReference type="SUPFAM" id="SSF81660">
    <property type="entry name" value="Metal cation-transporting ATPase, ATP-binding domain N"/>
    <property type="match status" value="1"/>
</dbReference>
<dbReference type="KEGG" id="aplc:110979819"/>
<evidence type="ECO:0000313" key="19">
    <source>
        <dbReference type="RefSeq" id="XP_022091600.1"/>
    </source>
</evidence>
<evidence type="ECO:0000256" key="1">
    <source>
        <dbReference type="ARBA" id="ARBA00004166"/>
    </source>
</evidence>
<proteinExistence type="inferred from homology"/>
<dbReference type="SFLD" id="SFLDG00002">
    <property type="entry name" value="C1.7:_P-type_atpase_like"/>
    <property type="match status" value="1"/>
</dbReference>
<dbReference type="Pfam" id="PF00702">
    <property type="entry name" value="Hydrolase"/>
    <property type="match status" value="1"/>
</dbReference>
<dbReference type="Gene3D" id="3.40.1110.10">
    <property type="entry name" value="Calcium-transporting ATPase, cytoplasmic domain N"/>
    <property type="match status" value="1"/>
</dbReference>
<evidence type="ECO:0000256" key="12">
    <source>
        <dbReference type="ARBA" id="ARBA00023008"/>
    </source>
</evidence>
<comment type="subcellular location">
    <subcellularLocation>
        <location evidence="1">Golgi apparatus</location>
        <location evidence="1">trans-Golgi network membrane</location>
        <topology evidence="1">Multi-pass membrane protein</topology>
    </subcellularLocation>
    <subcellularLocation>
        <location evidence="15">Membrane</location>
    </subcellularLocation>
</comment>
<feature type="transmembrane region" description="Helical" evidence="15">
    <location>
        <begin position="946"/>
        <end position="967"/>
    </location>
</feature>
<dbReference type="InterPro" id="IPR036163">
    <property type="entry name" value="HMA_dom_sf"/>
</dbReference>
<evidence type="ECO:0000256" key="6">
    <source>
        <dbReference type="ARBA" id="ARBA00022737"/>
    </source>
</evidence>
<dbReference type="SFLD" id="SFLDS00003">
    <property type="entry name" value="Haloacid_Dehalogenase"/>
    <property type="match status" value="1"/>
</dbReference>
<keyword evidence="5 15" id="KW-0479">Metal-binding</keyword>
<feature type="transmembrane region" description="Helical" evidence="15">
    <location>
        <begin position="1413"/>
        <end position="1433"/>
    </location>
</feature>
<dbReference type="FunFam" id="3.30.70.100:FF:000001">
    <property type="entry name" value="ATPase copper transporting beta"/>
    <property type="match status" value="8"/>
</dbReference>
<keyword evidence="10" id="KW-1278">Translocase</keyword>
<dbReference type="GO" id="GO:0005507">
    <property type="term" value="F:copper ion binding"/>
    <property type="evidence" value="ECO:0007669"/>
    <property type="project" value="InterPro"/>
</dbReference>
<evidence type="ECO:0000256" key="15">
    <source>
        <dbReference type="RuleBase" id="RU362081"/>
    </source>
</evidence>
<dbReference type="Proteomes" id="UP000694845">
    <property type="component" value="Unplaced"/>
</dbReference>
<feature type="transmembrane region" description="Helical" evidence="15">
    <location>
        <begin position="718"/>
        <end position="736"/>
    </location>
</feature>
<evidence type="ECO:0000313" key="18">
    <source>
        <dbReference type="Proteomes" id="UP000694845"/>
    </source>
</evidence>
<dbReference type="InterPro" id="IPR036412">
    <property type="entry name" value="HAD-like_sf"/>
</dbReference>
<dbReference type="InterPro" id="IPR001757">
    <property type="entry name" value="P_typ_ATPase"/>
</dbReference>
<reference evidence="19" key="1">
    <citation type="submission" date="2025-08" db="UniProtKB">
        <authorList>
            <consortium name="RefSeq"/>
        </authorList>
    </citation>
    <scope>IDENTIFICATION</scope>
</reference>
<feature type="transmembrane region" description="Helical" evidence="15">
    <location>
        <begin position="757"/>
        <end position="782"/>
    </location>
</feature>
<evidence type="ECO:0000256" key="8">
    <source>
        <dbReference type="ARBA" id="ARBA00022796"/>
    </source>
</evidence>
<dbReference type="GO" id="GO:0016020">
    <property type="term" value="C:membrane"/>
    <property type="evidence" value="ECO:0007669"/>
    <property type="project" value="UniProtKB-SubCell"/>
</dbReference>
<dbReference type="GO" id="GO:0005802">
    <property type="term" value="C:trans-Golgi network"/>
    <property type="evidence" value="ECO:0007669"/>
    <property type="project" value="UniProtKB-ARBA"/>
</dbReference>
<dbReference type="SUPFAM" id="SSF55008">
    <property type="entry name" value="HMA, heavy metal-associated domain"/>
    <property type="match status" value="8"/>
</dbReference>
<dbReference type="PANTHER" id="PTHR46594">
    <property type="entry name" value="P-TYPE CATION-TRANSPORTING ATPASE"/>
    <property type="match status" value="1"/>
</dbReference>
<keyword evidence="9 15" id="KW-0067">ATP-binding</keyword>
<dbReference type="PROSITE" id="PS01047">
    <property type="entry name" value="HMA_1"/>
    <property type="match status" value="7"/>
</dbReference>
<dbReference type="InterPro" id="IPR027256">
    <property type="entry name" value="P-typ_ATPase_IB"/>
</dbReference>
<evidence type="ECO:0000256" key="5">
    <source>
        <dbReference type="ARBA" id="ARBA00022723"/>
    </source>
</evidence>
<dbReference type="EC" id="7.2.2.8" evidence="2"/>
<sequence length="1512" mass="164047">MTMDVLGANCHCCIISIEGMTCNSCVKNIEQQVGQVDGVQHIKVSLDEKRAVITFDPLRTNQSNLRDRIDNMGFEAAIGDDSLQMGIRETVVTITGMTCNSCVKSIEGRLGTIQGVCGVRVSLEAKQGRIWHQPSDISPQQLCQEIEEMGFEASLAVGCQPQEVKEVVICIKGMTCNSCVRSIEGRMSDMDGVEKIQVSLEEKLGRMRYLPSIVSPETLRSAIDDMGFEATLKDDAVPMAGSRVSVTIHVEGMTCSSCVHSIEGRISTFDGVHNISVSLDKKEARVQFDPRRTTAEQLREGIEDMGFDATLPTNFVLIDLNAVTSLAQTINLRVKGMTCNSCVKTIEEKISEQHGVREIKVSLREERATVKYNPSETNPDRLREAIDDMGFECFIPAEGMPEAGHVVINIQGMTCNSCVRSIEGKIGEKAGVNSIRVSLAENSGTVEYDPTKVTASELMAAIDDMGFEASLQKPCLESGSLQPPNQRKLPEGAHVSFKPPVDREEMAVVDLMDGEVGKCYLHVTGMTCSSCVALIENKLGKKKGIKSVMVALMAQKAEVTFDTCHLTPSEIAAMVTDIGFKATVMEDEERRAKEGLLELHISGMTCASCVALIESTLTKKPGIKSASVALATSRGCFEFEPSITGPRDIIKAIEDAGFGASLITDSNKDKTAALDHSDTIRRWRRSFLFSLVFGVPVIVMMLYDVIAHPMHPCIFPGLSVHNLLLFCFCTPIQVLGGRYFYIQAYKALKHGAANMDVLIVLATTLSYVYSVIILVIAILSGATTSPRTFFDAPPMLYIFVTLGRWMEHVAKGKTSEALTKLMSLQATEARLVTFNELGQPDAEKLIDVDLLQRNDRVKILPGEKIPVDGVIVEGSSMVDESLITGESMPVTKKLGSTVIGGTINQNGVLLVKATHVGADTALSHIVKLVEEAQTSKAPIQKLADRIAGYFVPSIVFITLVTLTAHVIKGYTDPDMVHPTFLLNTNHNMSSSHMIWQYSFQCAISVLSIACPCALGLATPTAVMVGTGVGAINGILIKGGGPLEIAHKIKTVVFDKTGTITQGAPRVVRVLLFLSDSIISQQKLVALAGSAEANSEHPIGAAITKFAKEIFGRGTLAKCTDFSAVSGCGLMCNVSTTETEQLLSQCTDRSLGDVTSQADKGQVTVEIDRQIVDVFDCVPPIMPASGKDQVSVNLKQPDNGLYKVLIGNREWMKRNFCEVTMEVDLEMSDHEERGQTAVLVAINDVIVGMIVVADAVKPEAALAVYILKKMKLNTVLLTGDNQKTAQAIAGQVGIGQVFAEVLPQHKVDKVRELQQQQRHKQIVAMVGDGINDSPALAQADIGMAIGTGTDVAIEAANIVLIKDNLLDVPTAIHLSHKTVQRIRLNLVFAFFYNIIAIPIAAGAFMSWGIALPPWVAAAAMATSSVSVVSSSLLLKLYRKPDYSKMAEKDMPGLGSQSSGRGFVRPRRTTKRDLEMKELTPPPSRLQRLLVKPKPRMQDRDLSVHLLSEDEEEE</sequence>
<dbReference type="CDD" id="cd02094">
    <property type="entry name" value="P-type_ATPase_Cu-like"/>
    <property type="match status" value="1"/>
</dbReference>
<dbReference type="InterPro" id="IPR008250">
    <property type="entry name" value="ATPase_P-typ_transduc_dom_A_sf"/>
</dbReference>
<protein>
    <recommendedName>
        <fullName evidence="2">P-type Cu(+) transporter</fullName>
        <ecNumber evidence="2">7.2.2.8</ecNumber>
    </recommendedName>
</protein>
<dbReference type="InterPro" id="IPR006122">
    <property type="entry name" value="HMA_Cu_ion-bd"/>
</dbReference>
<dbReference type="SUPFAM" id="SSF56784">
    <property type="entry name" value="HAD-like"/>
    <property type="match status" value="1"/>
</dbReference>
<dbReference type="Pfam" id="PF00122">
    <property type="entry name" value="E1-E2_ATPase"/>
    <property type="match status" value="1"/>
</dbReference>
<dbReference type="SUPFAM" id="SSF81653">
    <property type="entry name" value="Calcium ATPase, transduction domain A"/>
    <property type="match status" value="1"/>
</dbReference>
<feature type="domain" description="HMA" evidence="17">
    <location>
        <begin position="11"/>
        <end position="77"/>
    </location>
</feature>
<dbReference type="InterPro" id="IPR023299">
    <property type="entry name" value="ATPase_P-typ_cyto_dom_N"/>
</dbReference>
<feature type="transmembrane region" description="Helical" evidence="15">
    <location>
        <begin position="997"/>
        <end position="1017"/>
    </location>
</feature>
<dbReference type="InterPro" id="IPR006121">
    <property type="entry name" value="HMA_dom"/>
</dbReference>
<comment type="similarity">
    <text evidence="15">Belongs to the cation transport ATPase (P-type) (TC 3.A.3) family. Type IB subfamily.</text>
</comment>
<evidence type="ECO:0000256" key="4">
    <source>
        <dbReference type="ARBA" id="ARBA00022692"/>
    </source>
</evidence>
<dbReference type="NCBIfam" id="TIGR00003">
    <property type="entry name" value="copper ion binding protein"/>
    <property type="match status" value="7"/>
</dbReference>
<feature type="domain" description="HMA" evidence="17">
    <location>
        <begin position="165"/>
        <end position="231"/>
    </location>
</feature>
<dbReference type="PROSITE" id="PS00154">
    <property type="entry name" value="ATPASE_E1_E2"/>
    <property type="match status" value="1"/>
</dbReference>
<keyword evidence="12" id="KW-0186">Copper</keyword>
<dbReference type="InterPro" id="IPR059000">
    <property type="entry name" value="ATPase_P-type_domA"/>
</dbReference>
<evidence type="ECO:0000256" key="13">
    <source>
        <dbReference type="ARBA" id="ARBA00023065"/>
    </source>
</evidence>
<feature type="domain" description="HMA" evidence="17">
    <location>
        <begin position="404"/>
        <end position="470"/>
    </location>
</feature>
<dbReference type="OrthoDB" id="432719at2759"/>
<feature type="domain" description="HMA" evidence="17">
    <location>
        <begin position="88"/>
        <end position="154"/>
    </location>
</feature>
<evidence type="ECO:0000256" key="7">
    <source>
        <dbReference type="ARBA" id="ARBA00022741"/>
    </source>
</evidence>
<evidence type="ECO:0000256" key="9">
    <source>
        <dbReference type="ARBA" id="ARBA00022840"/>
    </source>
</evidence>
<dbReference type="InterPro" id="IPR017969">
    <property type="entry name" value="Heavy-metal-associated_CS"/>
</dbReference>
<dbReference type="PROSITE" id="PS50846">
    <property type="entry name" value="HMA_2"/>
    <property type="match status" value="8"/>
</dbReference>
<dbReference type="RefSeq" id="XP_022091600.1">
    <property type="nucleotide sequence ID" value="XM_022235908.1"/>
</dbReference>
<dbReference type="SFLD" id="SFLDF00027">
    <property type="entry name" value="p-type_atpase"/>
    <property type="match status" value="1"/>
</dbReference>
<feature type="transmembrane region" description="Helical" evidence="15">
    <location>
        <begin position="1385"/>
        <end position="1407"/>
    </location>
</feature>
<evidence type="ECO:0000256" key="11">
    <source>
        <dbReference type="ARBA" id="ARBA00022989"/>
    </source>
</evidence>
<dbReference type="CDD" id="cd00371">
    <property type="entry name" value="HMA"/>
    <property type="match status" value="8"/>
</dbReference>
<dbReference type="GO" id="GO:0140581">
    <property type="term" value="F:P-type monovalent copper transporter activity"/>
    <property type="evidence" value="ECO:0007669"/>
    <property type="project" value="UniProtKB-EC"/>
</dbReference>
<dbReference type="NCBIfam" id="TIGR01525">
    <property type="entry name" value="ATPase-IB_hvy"/>
    <property type="match status" value="1"/>
</dbReference>
<dbReference type="NCBIfam" id="TIGR01494">
    <property type="entry name" value="ATPase_P-type"/>
    <property type="match status" value="2"/>
</dbReference>
<dbReference type="FunFam" id="3.40.50.1000:FF:000031">
    <property type="entry name" value="Probable copper-transporting ATPase HMA5"/>
    <property type="match status" value="1"/>
</dbReference>
<evidence type="ECO:0000256" key="10">
    <source>
        <dbReference type="ARBA" id="ARBA00022967"/>
    </source>
</evidence>
<dbReference type="InterPro" id="IPR018303">
    <property type="entry name" value="ATPase_P-typ_P_site"/>
</dbReference>
<dbReference type="GO" id="GO:0016887">
    <property type="term" value="F:ATP hydrolysis activity"/>
    <property type="evidence" value="ECO:0007669"/>
    <property type="project" value="InterPro"/>
</dbReference>
<keyword evidence="11 15" id="KW-1133">Transmembrane helix</keyword>
<evidence type="ECO:0000259" key="17">
    <source>
        <dbReference type="PROSITE" id="PS50846"/>
    </source>
</evidence>
<dbReference type="GO" id="GO:0005524">
    <property type="term" value="F:ATP binding"/>
    <property type="evidence" value="ECO:0007669"/>
    <property type="project" value="UniProtKB-UniRule"/>
</dbReference>
<keyword evidence="14 15" id="KW-0472">Membrane</keyword>
<keyword evidence="18" id="KW-1185">Reference proteome</keyword>
<evidence type="ECO:0000256" key="16">
    <source>
        <dbReference type="SAM" id="MobiDB-lite"/>
    </source>
</evidence>
<keyword evidence="3" id="KW-0813">Transport</keyword>
<feature type="domain" description="HMA" evidence="17">
    <location>
        <begin position="244"/>
        <end position="310"/>
    </location>
</feature>
<dbReference type="FunFam" id="3.40.1110.10:FF:000023">
    <property type="entry name" value="Copper-transporting ATPase 1, putative"/>
    <property type="match status" value="1"/>
</dbReference>
<evidence type="ECO:0000256" key="14">
    <source>
        <dbReference type="ARBA" id="ARBA00023136"/>
    </source>
</evidence>
<feature type="domain" description="HMA" evidence="17">
    <location>
        <begin position="328"/>
        <end position="394"/>
    </location>
</feature>
<keyword evidence="6" id="KW-0677">Repeat</keyword>
<dbReference type="Gene3D" id="3.30.70.100">
    <property type="match status" value="8"/>
</dbReference>
<dbReference type="InterPro" id="IPR023214">
    <property type="entry name" value="HAD_sf"/>
</dbReference>
<dbReference type="Gene3D" id="2.70.150.10">
    <property type="entry name" value="Calcium-transporting ATPase, cytoplasmic transduction domain A"/>
    <property type="match status" value="1"/>
</dbReference>
<dbReference type="GeneID" id="110979819"/>
<feature type="domain" description="HMA" evidence="17">
    <location>
        <begin position="595"/>
        <end position="661"/>
    </location>
</feature>
<feature type="domain" description="HMA" evidence="17">
    <location>
        <begin position="517"/>
        <end position="583"/>
    </location>
</feature>
<evidence type="ECO:0000256" key="2">
    <source>
        <dbReference type="ARBA" id="ARBA00012517"/>
    </source>
</evidence>